<reference evidence="2 3" key="1">
    <citation type="submission" date="2017-04" db="EMBL/GenBank/DDBJ databases">
        <title>Unexpected and diverse lifestyles within the genus Limnohabitans.</title>
        <authorList>
            <person name="Kasalicky V."/>
            <person name="Mehrshad M."/>
            <person name="Andrei S.-A."/>
            <person name="Salcher M."/>
            <person name="Kratochvilova H."/>
            <person name="Simek K."/>
            <person name="Ghai R."/>
        </authorList>
    </citation>
    <scope>NUCLEOTIDE SEQUENCE [LARGE SCALE GENOMIC DNA]</scope>
    <source>
        <strain evidence="2 3">MWH-C5</strain>
    </source>
</reference>
<proteinExistence type="predicted"/>
<evidence type="ECO:0000313" key="2">
    <source>
        <dbReference type="EMBL" id="PUE56428.1"/>
    </source>
</evidence>
<dbReference type="Proteomes" id="UP000251341">
    <property type="component" value="Unassembled WGS sequence"/>
</dbReference>
<protein>
    <submittedName>
        <fullName evidence="2">Conjugal transfer protein</fullName>
    </submittedName>
</protein>
<feature type="signal peptide" evidence="1">
    <location>
        <begin position="1"/>
        <end position="18"/>
    </location>
</feature>
<comment type="caution">
    <text evidence="2">The sequence shown here is derived from an EMBL/GenBank/DDBJ whole genome shotgun (WGS) entry which is preliminary data.</text>
</comment>
<keyword evidence="3" id="KW-1185">Reference proteome</keyword>
<dbReference type="EMBL" id="NESP01000002">
    <property type="protein sequence ID" value="PUE56428.1"/>
    <property type="molecule type" value="Genomic_DNA"/>
</dbReference>
<dbReference type="AlphaFoldDB" id="A0A315EHX1"/>
<gene>
    <name evidence="2" type="ORF">B9Z44_14365</name>
</gene>
<name>A0A315EHX1_9BURK</name>
<feature type="chain" id="PRO_5016350926" evidence="1">
    <location>
        <begin position="19"/>
        <end position="216"/>
    </location>
</feature>
<dbReference type="RefSeq" id="WP_108402955.1">
    <property type="nucleotide sequence ID" value="NZ_NESP01000002.1"/>
</dbReference>
<evidence type="ECO:0000313" key="3">
    <source>
        <dbReference type="Proteomes" id="UP000251341"/>
    </source>
</evidence>
<accession>A0A315EHX1</accession>
<keyword evidence="1" id="KW-0732">Signal</keyword>
<sequence length="216" mass="24542">MKRLLATLLALLAASALAEDLGAKGPVYTPDKDGREQMKDIVRKKQNSGEVDKYWRDYQAKTIDAIKNPAPLGIKSSYAPRLEMRELRFTIPQDYKNESGQVVVRKGTVVEPLKIQPLTSGLIFIDGRDQRQIDYAIMRGRKEPLKIVLTAGSHYDLRVRYKDANWWGGKTIPFYFDQKKMIISSLQRLYGIDLNSVPVALTQRGDRLAVEYGVIQ</sequence>
<organism evidence="2 3">
    <name type="scientific">Limnohabitans curvus</name>
    <dbReference type="NCBI Taxonomy" id="323423"/>
    <lineage>
        <taxon>Bacteria</taxon>
        <taxon>Pseudomonadati</taxon>
        <taxon>Pseudomonadota</taxon>
        <taxon>Betaproteobacteria</taxon>
        <taxon>Burkholderiales</taxon>
        <taxon>Comamonadaceae</taxon>
        <taxon>Limnohabitans</taxon>
    </lineage>
</organism>
<evidence type="ECO:0000256" key="1">
    <source>
        <dbReference type="SAM" id="SignalP"/>
    </source>
</evidence>